<dbReference type="InterPro" id="IPR017850">
    <property type="entry name" value="Alkaline_phosphatase_core_sf"/>
</dbReference>
<feature type="domain" description="Sulfatase N-terminal" evidence="6">
    <location>
        <begin position="27"/>
        <end position="336"/>
    </location>
</feature>
<dbReference type="InterPro" id="IPR000917">
    <property type="entry name" value="Sulfatase_N"/>
</dbReference>
<evidence type="ECO:0000259" key="6">
    <source>
        <dbReference type="Pfam" id="PF00884"/>
    </source>
</evidence>
<dbReference type="GO" id="GO:0004065">
    <property type="term" value="F:arylsulfatase activity"/>
    <property type="evidence" value="ECO:0007669"/>
    <property type="project" value="TreeGrafter"/>
</dbReference>
<comment type="similarity">
    <text evidence="1">Belongs to the sulfatase family.</text>
</comment>
<feature type="signal peptide" evidence="5">
    <location>
        <begin position="1"/>
        <end position="19"/>
    </location>
</feature>
<keyword evidence="8" id="KW-1185">Reference proteome</keyword>
<dbReference type="PROSITE" id="PS00523">
    <property type="entry name" value="SULFATASE_1"/>
    <property type="match status" value="1"/>
</dbReference>
<evidence type="ECO:0000313" key="7">
    <source>
        <dbReference type="EMBL" id="GHC63705.1"/>
    </source>
</evidence>
<keyword evidence="3" id="KW-0378">Hydrolase</keyword>
<reference evidence="7" key="1">
    <citation type="journal article" date="2014" name="Int. J. Syst. Evol. Microbiol.">
        <title>Complete genome sequence of Corynebacterium casei LMG S-19264T (=DSM 44701T), isolated from a smear-ripened cheese.</title>
        <authorList>
            <consortium name="US DOE Joint Genome Institute (JGI-PGF)"/>
            <person name="Walter F."/>
            <person name="Albersmeier A."/>
            <person name="Kalinowski J."/>
            <person name="Ruckert C."/>
        </authorList>
    </citation>
    <scope>NUCLEOTIDE SEQUENCE</scope>
    <source>
        <strain evidence="7">KCTC 12988</strain>
    </source>
</reference>
<organism evidence="7 8">
    <name type="scientific">Roseibacillus persicicus</name>
    <dbReference type="NCBI Taxonomy" id="454148"/>
    <lineage>
        <taxon>Bacteria</taxon>
        <taxon>Pseudomonadati</taxon>
        <taxon>Verrucomicrobiota</taxon>
        <taxon>Verrucomicrobiia</taxon>
        <taxon>Verrucomicrobiales</taxon>
        <taxon>Verrucomicrobiaceae</taxon>
        <taxon>Roseibacillus</taxon>
    </lineage>
</organism>
<dbReference type="AlphaFoldDB" id="A0A918TWP6"/>
<evidence type="ECO:0000256" key="1">
    <source>
        <dbReference type="ARBA" id="ARBA00008779"/>
    </source>
</evidence>
<feature type="chain" id="PRO_5037541300" evidence="5">
    <location>
        <begin position="20"/>
        <end position="582"/>
    </location>
</feature>
<dbReference type="PANTHER" id="PTHR42693">
    <property type="entry name" value="ARYLSULFATASE FAMILY MEMBER"/>
    <property type="match status" value="1"/>
</dbReference>
<dbReference type="RefSeq" id="WP_189572744.1">
    <property type="nucleotide sequence ID" value="NZ_BMXI01000017.1"/>
</dbReference>
<evidence type="ECO:0000313" key="8">
    <source>
        <dbReference type="Proteomes" id="UP000644507"/>
    </source>
</evidence>
<dbReference type="FunFam" id="3.40.720.10:FF:000070">
    <property type="entry name" value="Arylsulfatase A"/>
    <property type="match status" value="1"/>
</dbReference>
<reference evidence="7" key="2">
    <citation type="submission" date="2020-09" db="EMBL/GenBank/DDBJ databases">
        <authorList>
            <person name="Sun Q."/>
            <person name="Kim S."/>
        </authorList>
    </citation>
    <scope>NUCLEOTIDE SEQUENCE</scope>
    <source>
        <strain evidence="7">KCTC 12988</strain>
    </source>
</reference>
<dbReference type="SUPFAM" id="SSF53649">
    <property type="entry name" value="Alkaline phosphatase-like"/>
    <property type="match status" value="1"/>
</dbReference>
<keyword evidence="4" id="KW-0106">Calcium</keyword>
<dbReference type="Pfam" id="PF00884">
    <property type="entry name" value="Sulfatase"/>
    <property type="match status" value="1"/>
</dbReference>
<evidence type="ECO:0000256" key="5">
    <source>
        <dbReference type="SAM" id="SignalP"/>
    </source>
</evidence>
<evidence type="ECO:0000256" key="3">
    <source>
        <dbReference type="ARBA" id="ARBA00022801"/>
    </source>
</evidence>
<dbReference type="PANTHER" id="PTHR42693:SF53">
    <property type="entry name" value="ENDO-4-O-SULFATASE"/>
    <property type="match status" value="1"/>
</dbReference>
<dbReference type="Proteomes" id="UP000644507">
    <property type="component" value="Unassembled WGS sequence"/>
</dbReference>
<dbReference type="Gene3D" id="3.30.1120.10">
    <property type="match status" value="1"/>
</dbReference>
<dbReference type="Gene3D" id="3.40.720.10">
    <property type="entry name" value="Alkaline Phosphatase, subunit A"/>
    <property type="match status" value="1"/>
</dbReference>
<dbReference type="GO" id="GO:0046872">
    <property type="term" value="F:metal ion binding"/>
    <property type="evidence" value="ECO:0007669"/>
    <property type="project" value="UniProtKB-KW"/>
</dbReference>
<accession>A0A918TWP6</accession>
<comment type="caution">
    <text evidence="7">The sequence shown here is derived from an EMBL/GenBank/DDBJ whole genome shotgun (WGS) entry which is preliminary data.</text>
</comment>
<proteinExistence type="inferred from homology"/>
<keyword evidence="2" id="KW-0479">Metal-binding</keyword>
<dbReference type="CDD" id="cd16146">
    <property type="entry name" value="ARS_like"/>
    <property type="match status" value="1"/>
</dbReference>
<name>A0A918TWP6_9BACT</name>
<dbReference type="InterPro" id="IPR050738">
    <property type="entry name" value="Sulfatase"/>
</dbReference>
<keyword evidence="5" id="KW-0732">Signal</keyword>
<dbReference type="InterPro" id="IPR024607">
    <property type="entry name" value="Sulfatase_CS"/>
</dbReference>
<dbReference type="EMBL" id="BMXI01000017">
    <property type="protein sequence ID" value="GHC63705.1"/>
    <property type="molecule type" value="Genomic_DNA"/>
</dbReference>
<gene>
    <name evidence="7" type="ORF">GCM10007100_34060</name>
</gene>
<sequence>MRNLVFILLLATFRFPVQAAEDEERRPNVIVILTDDQGYGDMSCHGNPWLKTPNLDRMRDEGTRFEDYHVDPVCTPTRAALMTGRHSLRVGAWTVTDGRQLLNHEEVTMANVFRESGYRTGMFGKWHLGDPFPYAPRFRGFDEVVCHRAGGVDEIGNPLGNNYFDDTYFRNGKPEKFEGYCTDVFFEEMLFFIKAKKEKPFFIYLPLNAMHGPFTVANRYADRFRELGLPEKRSLFYGMVENFDENLGRLFSALKEEQLDEETIVVFMGDNGSAGGARVDEGHVGFNAGMRGSKGDTYEGGHRVACFIRWPGQVEAGRQIDALTTHHDWLPTLIDMCNLEPPEELEVDGRNLYALLKGEEAEWADRTVFVIRHSGDPVPWSAGEKTKQRFPRRAILTKRWRVVDGELYDIERDPGQTKDLAAKHPEVIAKLDRAYQEWWRDAMAHEAAYTRFFIGAKEENPTSFTVRDWHPTQGQVIWKKEQLADDRILINGFWELDVREQGRYRFRLSRYPDDELQAMGASRAHLRIRDIEKELSLEPADETAHFEVNLSVGPVRLQTWLTDSQSGEQRGSYYVTVTRCSQ</sequence>
<evidence type="ECO:0000256" key="2">
    <source>
        <dbReference type="ARBA" id="ARBA00022723"/>
    </source>
</evidence>
<evidence type="ECO:0000256" key="4">
    <source>
        <dbReference type="ARBA" id="ARBA00022837"/>
    </source>
</evidence>
<protein>
    <submittedName>
        <fullName evidence="7">N-acetylgalactosamine-6-sulfatase</fullName>
    </submittedName>
</protein>